<feature type="region of interest" description="Disordered" evidence="1">
    <location>
        <begin position="1"/>
        <end position="50"/>
    </location>
</feature>
<dbReference type="InParanoid" id="H6QQ05"/>
<organism evidence="2 3">
    <name type="scientific">Puccinia graminis f. sp. tritici (strain CRL 75-36-700-3 / race SCCL)</name>
    <name type="common">Black stem rust fungus</name>
    <dbReference type="NCBI Taxonomy" id="418459"/>
    <lineage>
        <taxon>Eukaryota</taxon>
        <taxon>Fungi</taxon>
        <taxon>Dikarya</taxon>
        <taxon>Basidiomycota</taxon>
        <taxon>Pucciniomycotina</taxon>
        <taxon>Pucciniomycetes</taxon>
        <taxon>Pucciniales</taxon>
        <taxon>Pucciniaceae</taxon>
        <taxon>Puccinia</taxon>
    </lineage>
</organism>
<dbReference type="VEuPathDB" id="FungiDB:PGTG_20951"/>
<feature type="region of interest" description="Disordered" evidence="1">
    <location>
        <begin position="181"/>
        <end position="201"/>
    </location>
</feature>
<name>H6QQ05_PUCGT</name>
<dbReference type="EMBL" id="DS178268">
    <property type="protein sequence ID" value="EHS64488.1"/>
    <property type="molecule type" value="Genomic_DNA"/>
</dbReference>
<reference evidence="3" key="1">
    <citation type="journal article" date="2011" name="Proc. Natl. Acad. Sci. U.S.A.">
        <title>Obligate biotrophy features unraveled by the genomic analysis of rust fungi.</title>
        <authorList>
            <person name="Duplessis S."/>
            <person name="Cuomo C.A."/>
            <person name="Lin Y.-C."/>
            <person name="Aerts A."/>
            <person name="Tisserant E."/>
            <person name="Veneault-Fourrey C."/>
            <person name="Joly D.L."/>
            <person name="Hacquard S."/>
            <person name="Amselem J."/>
            <person name="Cantarel B.L."/>
            <person name="Chiu R."/>
            <person name="Coutinho P.M."/>
            <person name="Feau N."/>
            <person name="Field M."/>
            <person name="Frey P."/>
            <person name="Gelhaye E."/>
            <person name="Goldberg J."/>
            <person name="Grabherr M.G."/>
            <person name="Kodira C.D."/>
            <person name="Kohler A."/>
            <person name="Kuees U."/>
            <person name="Lindquist E.A."/>
            <person name="Lucas S.M."/>
            <person name="Mago R."/>
            <person name="Mauceli E."/>
            <person name="Morin E."/>
            <person name="Murat C."/>
            <person name="Pangilinan J.L."/>
            <person name="Park R."/>
            <person name="Pearson M."/>
            <person name="Quesneville H."/>
            <person name="Rouhier N."/>
            <person name="Sakthikumar S."/>
            <person name="Salamov A.A."/>
            <person name="Schmutz J."/>
            <person name="Selles B."/>
            <person name="Shapiro H."/>
            <person name="Tanguay P."/>
            <person name="Tuskan G.A."/>
            <person name="Henrissat B."/>
            <person name="Van de Peer Y."/>
            <person name="Rouze P."/>
            <person name="Ellis J.G."/>
            <person name="Dodds P.N."/>
            <person name="Schein J.E."/>
            <person name="Zhong S."/>
            <person name="Hamelin R.C."/>
            <person name="Grigoriev I.V."/>
            <person name="Szabo L.J."/>
            <person name="Martin F."/>
        </authorList>
    </citation>
    <scope>NUCLEOTIDE SEQUENCE [LARGE SCALE GENOMIC DNA]</scope>
    <source>
        <strain evidence="3">CRL 75-36-700-3 / race SCCL</strain>
    </source>
</reference>
<evidence type="ECO:0000256" key="1">
    <source>
        <dbReference type="SAM" id="MobiDB-lite"/>
    </source>
</evidence>
<accession>H6QQ05</accession>
<dbReference type="KEGG" id="pgr:PGTG_20951"/>
<evidence type="ECO:0000313" key="2">
    <source>
        <dbReference type="EMBL" id="EHS64488.1"/>
    </source>
</evidence>
<dbReference type="OrthoDB" id="10352185at2759"/>
<dbReference type="AlphaFoldDB" id="H6QQ05"/>
<dbReference type="GeneID" id="13542641"/>
<keyword evidence="3" id="KW-1185">Reference proteome</keyword>
<proteinExistence type="predicted"/>
<dbReference type="RefSeq" id="XP_003890402.1">
    <property type="nucleotide sequence ID" value="XM_003890353.1"/>
</dbReference>
<sequence>MPEITPEPPSSEHDDAEPLMANIPDTRVPVANRLPSPITPLPTPYGNADPYPTYDRAERRLMSSRAALSSATRRHMNNPPSWRPVSQIPTRLLPRAPHVIDTAAGNPNQARARNISSRPNPLAPYWPRISAEDTIAHLPYNLVRQLGLDSVDIELVDRLIDTSPEYRWPMSVLLMVSAQQGPVRQNDPRLAPPRETRSPSYEDTFAFDQSFNEYVMYSVRAILLDGTLDYYSHPTHTTPARSVNHPMALMTDHIRSSFDSGQVDLDMLPPGWNFSEPTAIVHIRRLIQENINEEKPRLRRAVMVKISPFSSAHGPIPNLDELLAYVWNKQQPGRALHPAPLEPPPLGRMVDRVRIAHTRLHMLDYKYGWRVPSSSNWDTFDRDLQALAARDSIYRQAHANAILLRDSQLFNGLNTLASIPERARRLPNEQEIDHQIMLIEVETTISDLGQPEHSPEPEEA</sequence>
<dbReference type="Proteomes" id="UP000008783">
    <property type="component" value="Unassembled WGS sequence"/>
</dbReference>
<dbReference type="HOGENOM" id="CLU_539827_0_0_1"/>
<evidence type="ECO:0000313" key="3">
    <source>
        <dbReference type="Proteomes" id="UP000008783"/>
    </source>
</evidence>
<gene>
    <name evidence="2" type="ORF">PGTG_20951</name>
</gene>
<protein>
    <submittedName>
        <fullName evidence="2">Uncharacterized protein</fullName>
    </submittedName>
</protein>